<dbReference type="InterPro" id="IPR013083">
    <property type="entry name" value="Znf_RING/FYVE/PHD"/>
</dbReference>
<organism evidence="13 14">
    <name type="scientific">Stachybotrys chartarum (strain CBS 109288 / IBT 7711)</name>
    <name type="common">Toxic black mold</name>
    <name type="synonym">Stilbospora chartarum</name>
    <dbReference type="NCBI Taxonomy" id="1280523"/>
    <lineage>
        <taxon>Eukaryota</taxon>
        <taxon>Fungi</taxon>
        <taxon>Dikarya</taxon>
        <taxon>Ascomycota</taxon>
        <taxon>Pezizomycotina</taxon>
        <taxon>Sordariomycetes</taxon>
        <taxon>Hypocreomycetidae</taxon>
        <taxon>Hypocreales</taxon>
        <taxon>Stachybotryaceae</taxon>
        <taxon>Stachybotrys</taxon>
    </lineage>
</organism>
<dbReference type="EMBL" id="KL648661">
    <property type="protein sequence ID" value="KEY66286.1"/>
    <property type="molecule type" value="Genomic_DNA"/>
</dbReference>
<dbReference type="InterPro" id="IPR001650">
    <property type="entry name" value="Helicase_C-like"/>
</dbReference>
<dbReference type="OrthoDB" id="448448at2759"/>
<gene>
    <name evidence="13" type="ORF">S7711_02750</name>
</gene>
<dbReference type="Gene3D" id="3.30.40.10">
    <property type="entry name" value="Zinc/RING finger domain, C3HC4 (zinc finger)"/>
    <property type="match status" value="1"/>
</dbReference>
<accession>A0A084ALV7</accession>
<dbReference type="Pfam" id="PF00176">
    <property type="entry name" value="SNF2-rel_dom"/>
    <property type="match status" value="1"/>
</dbReference>
<keyword evidence="5" id="KW-0378">Hydrolase</keyword>
<keyword evidence="3" id="KW-0547">Nucleotide-binding</keyword>
<evidence type="ECO:0000313" key="14">
    <source>
        <dbReference type="Proteomes" id="UP000028045"/>
    </source>
</evidence>
<dbReference type="InterPro" id="IPR018957">
    <property type="entry name" value="Znf_C3HC4_RING-type"/>
</dbReference>
<comment type="similarity">
    <text evidence="1">Belongs to the SNF2/RAD54 helicase family.</text>
</comment>
<dbReference type="SUPFAM" id="SSF52540">
    <property type="entry name" value="P-loop containing nucleoside triphosphate hydrolases"/>
    <property type="match status" value="2"/>
</dbReference>
<dbReference type="InterPro" id="IPR049730">
    <property type="entry name" value="SNF2/RAD54-like_C"/>
</dbReference>
<dbReference type="GO" id="GO:0016787">
    <property type="term" value="F:hydrolase activity"/>
    <property type="evidence" value="ECO:0007669"/>
    <property type="project" value="UniProtKB-KW"/>
</dbReference>
<evidence type="ECO:0000256" key="7">
    <source>
        <dbReference type="ARBA" id="ARBA00022833"/>
    </source>
</evidence>
<dbReference type="SUPFAM" id="SSF57850">
    <property type="entry name" value="RING/U-box"/>
    <property type="match status" value="1"/>
</dbReference>
<dbReference type="CDD" id="cd18793">
    <property type="entry name" value="SF2_C_SNF"/>
    <property type="match status" value="1"/>
</dbReference>
<feature type="domain" description="RING-type" evidence="11">
    <location>
        <begin position="816"/>
        <end position="863"/>
    </location>
</feature>
<evidence type="ECO:0000256" key="10">
    <source>
        <dbReference type="SAM" id="MobiDB-lite"/>
    </source>
</evidence>
<dbReference type="Proteomes" id="UP000028045">
    <property type="component" value="Unassembled WGS sequence"/>
</dbReference>
<evidence type="ECO:0000259" key="12">
    <source>
        <dbReference type="PROSITE" id="PS51192"/>
    </source>
</evidence>
<dbReference type="InterPro" id="IPR038718">
    <property type="entry name" value="SNF2-like_sf"/>
</dbReference>
<dbReference type="Gene3D" id="3.40.50.300">
    <property type="entry name" value="P-loop containing nucleotide triphosphate hydrolases"/>
    <property type="match status" value="1"/>
</dbReference>
<protein>
    <recommendedName>
        <fullName evidence="15">Helicase ATP-binding domain-containing protein</fullName>
    </recommendedName>
</protein>
<evidence type="ECO:0000256" key="3">
    <source>
        <dbReference type="ARBA" id="ARBA00022741"/>
    </source>
</evidence>
<keyword evidence="4 9" id="KW-0863">Zinc-finger</keyword>
<dbReference type="GO" id="GO:0005524">
    <property type="term" value="F:ATP binding"/>
    <property type="evidence" value="ECO:0007669"/>
    <property type="project" value="UniProtKB-KW"/>
</dbReference>
<dbReference type="InterPro" id="IPR017907">
    <property type="entry name" value="Znf_RING_CS"/>
</dbReference>
<feature type="compositionally biased region" description="Basic and acidic residues" evidence="10">
    <location>
        <begin position="102"/>
        <end position="114"/>
    </location>
</feature>
<evidence type="ECO:0000256" key="4">
    <source>
        <dbReference type="ARBA" id="ARBA00022771"/>
    </source>
</evidence>
<keyword evidence="2" id="KW-0479">Metal-binding</keyword>
<evidence type="ECO:0000256" key="2">
    <source>
        <dbReference type="ARBA" id="ARBA00022723"/>
    </source>
</evidence>
<keyword evidence="14" id="KW-1185">Reference proteome</keyword>
<sequence length="1156" mass="129113">MGVVGTPNDILAEDQSDGHNTVTNDYVIVNYTDALLPHQLGDSCASSDELTLDNKANIIITDQISHQQTSVQESPRRWDNTGNRAGTETIAHVEAGFGSHPHTSDKERKSRLSDDAEEDENLFICDYPSPGLQAAAPPITPDINEQTDSANKDAMDVDDKASSNEVSPMTPDFSQWKATLGTHLSSVSIPMHDKKHCLTYDALTPNDGMRLSMPTPKEEDAKGRDNSHSVFVCNNETSAPGQNAEPVPDVPKKPRKTSRRAKNARDYIAQHYGNDHEAKEGKRKRVQEAQSSRKLSKLNNEPRSSLFATIHEMANDVTIGSAARTASLDDPLISTSHKTAEEIMRSDVPEGFDTRRKSTQEKDTKEAKSLFGYKQVQALTRSDGTLAWQLKNMSSALESYQLTAAAWMAKRELLPNPPFGGILADVMGMGKTVIALACVSGNLPNEELTKRFSCATLVVVPNKMIAEQWKSEIFKHCREPIRSSAAIYSSHLKMRPSYYKRLQIVITTFSEVRRQGLSQEDLQELRDIHKGDLKSFRKASGNQLGDLFQIDWYRVILDEAHAIKNHTGQTTIACQLLSANYRWLLTGTPLHNEREEIFPYLKFLGCEDTECRKDFIETYIKVQGDGEKFDSLISRIMLRRTHADTWGQKKPKAILSLPPSKTQDIWVPLSVEDQAFFDLVFKYYKRRCVGGKREEPELGPSNQDDSESTLRHAMNTRLRQIVSHPFNVERFLRTSLHEHDIDSLLKKLDEVAGKKTILQQLVAGIKDEDFNKTYQVGLNTLHQCTLRDGHAFGGLFNLKYLLQLIRNELSIAGEACGICKKPPALPVRAYRCDHVFCEKCILSTIEDSIKEHRIGSAICTVDNCNTLLDVGEDVVTLTSLEDEASTKEFTKPGKDANGVRLAREKDVNGLFCAALREPEANLIPCTKLTATMAVILTWMEEYPTDKIIGKNGFADSLTCELHTDRPVFTQFVETGEILGYLLGELGIEFYYMFGSVTHEQRLRALEKFGRGKKSKVLVRCPKSLSRSPTATHLLLIGYKISSLKCGGQSLNLTAANRVIIIDPWWNDTAETQAFGRVLRRGQEKATHLVRILSEGTFDTHVTDLQVKKAKDISAALQDDAPALGPGVAAPRSTRGRTREETKRLKEQLRAKARAAS</sequence>
<dbReference type="SMART" id="SM00487">
    <property type="entry name" value="DEXDc"/>
    <property type="match status" value="1"/>
</dbReference>
<dbReference type="PANTHER" id="PTHR45626:SF17">
    <property type="entry name" value="HELICASE-LIKE TRANSCRIPTION FACTOR"/>
    <property type="match status" value="1"/>
</dbReference>
<dbReference type="GO" id="GO:0006281">
    <property type="term" value="P:DNA repair"/>
    <property type="evidence" value="ECO:0007669"/>
    <property type="project" value="TreeGrafter"/>
</dbReference>
<dbReference type="InterPro" id="IPR014001">
    <property type="entry name" value="Helicase_ATP-bd"/>
</dbReference>
<evidence type="ECO:0000313" key="13">
    <source>
        <dbReference type="EMBL" id="KEY66286.1"/>
    </source>
</evidence>
<dbReference type="InterPro" id="IPR050628">
    <property type="entry name" value="SNF2_RAD54_helicase_TF"/>
</dbReference>
<dbReference type="PANTHER" id="PTHR45626">
    <property type="entry name" value="TRANSCRIPTION TERMINATION FACTOR 2-RELATED"/>
    <property type="match status" value="1"/>
</dbReference>
<evidence type="ECO:0000259" key="11">
    <source>
        <dbReference type="PROSITE" id="PS50089"/>
    </source>
</evidence>
<feature type="compositionally biased region" description="Basic residues" evidence="10">
    <location>
        <begin position="253"/>
        <end position="262"/>
    </location>
</feature>
<feature type="region of interest" description="Disordered" evidence="10">
    <location>
        <begin position="94"/>
        <end position="117"/>
    </location>
</feature>
<dbReference type="CDD" id="cd18008">
    <property type="entry name" value="DEXDc_SHPRH-like"/>
    <property type="match status" value="1"/>
</dbReference>
<dbReference type="GO" id="GO:0005634">
    <property type="term" value="C:nucleus"/>
    <property type="evidence" value="ECO:0007669"/>
    <property type="project" value="TreeGrafter"/>
</dbReference>
<feature type="compositionally biased region" description="Polar residues" evidence="10">
    <location>
        <begin position="228"/>
        <end position="241"/>
    </location>
</feature>
<evidence type="ECO:0008006" key="15">
    <source>
        <dbReference type="Google" id="ProtNLM"/>
    </source>
</evidence>
<dbReference type="InterPro" id="IPR001841">
    <property type="entry name" value="Znf_RING"/>
</dbReference>
<dbReference type="Gene3D" id="3.40.50.10810">
    <property type="entry name" value="Tandem AAA-ATPase domain"/>
    <property type="match status" value="1"/>
</dbReference>
<evidence type="ECO:0000256" key="6">
    <source>
        <dbReference type="ARBA" id="ARBA00022806"/>
    </source>
</evidence>
<dbReference type="PROSITE" id="PS00518">
    <property type="entry name" value="ZF_RING_1"/>
    <property type="match status" value="1"/>
</dbReference>
<evidence type="ECO:0000256" key="5">
    <source>
        <dbReference type="ARBA" id="ARBA00022801"/>
    </source>
</evidence>
<feature type="domain" description="Helicase ATP-binding" evidence="12">
    <location>
        <begin position="412"/>
        <end position="607"/>
    </location>
</feature>
<reference evidence="13 14" key="1">
    <citation type="journal article" date="2014" name="BMC Genomics">
        <title>Comparative genome sequencing reveals chemotype-specific gene clusters in the toxigenic black mold Stachybotrys.</title>
        <authorList>
            <person name="Semeiks J."/>
            <person name="Borek D."/>
            <person name="Otwinowski Z."/>
            <person name="Grishin N.V."/>
        </authorList>
    </citation>
    <scope>NUCLEOTIDE SEQUENCE [LARGE SCALE GENOMIC DNA]</scope>
    <source>
        <strain evidence="14">CBS 109288 / IBT 7711</strain>
    </source>
</reference>
<dbReference type="Pfam" id="PF00097">
    <property type="entry name" value="zf-C3HC4"/>
    <property type="match status" value="1"/>
</dbReference>
<dbReference type="Pfam" id="PF00271">
    <property type="entry name" value="Helicase_C"/>
    <property type="match status" value="1"/>
</dbReference>
<dbReference type="GO" id="GO:0004386">
    <property type="term" value="F:helicase activity"/>
    <property type="evidence" value="ECO:0007669"/>
    <property type="project" value="UniProtKB-KW"/>
</dbReference>
<feature type="region of interest" description="Disordered" evidence="10">
    <location>
        <begin position="1120"/>
        <end position="1156"/>
    </location>
</feature>
<dbReference type="GO" id="GO:0008270">
    <property type="term" value="F:zinc ion binding"/>
    <property type="evidence" value="ECO:0007669"/>
    <property type="project" value="UniProtKB-KW"/>
</dbReference>
<feature type="compositionally biased region" description="Basic and acidic residues" evidence="10">
    <location>
        <begin position="1136"/>
        <end position="1149"/>
    </location>
</feature>
<keyword evidence="6" id="KW-0347">Helicase</keyword>
<name>A0A084ALV7_STACB</name>
<dbReference type="SMART" id="SM00490">
    <property type="entry name" value="HELICc"/>
    <property type="match status" value="1"/>
</dbReference>
<dbReference type="HOGENOM" id="CLU_007345_1_0_1"/>
<dbReference type="PROSITE" id="PS50089">
    <property type="entry name" value="ZF_RING_2"/>
    <property type="match status" value="1"/>
</dbReference>
<dbReference type="InterPro" id="IPR000330">
    <property type="entry name" value="SNF2_N"/>
</dbReference>
<proteinExistence type="inferred from homology"/>
<dbReference type="InterPro" id="IPR027417">
    <property type="entry name" value="P-loop_NTPase"/>
</dbReference>
<dbReference type="GO" id="GO:0008094">
    <property type="term" value="F:ATP-dependent activity, acting on DNA"/>
    <property type="evidence" value="ECO:0007669"/>
    <property type="project" value="TreeGrafter"/>
</dbReference>
<keyword evidence="7" id="KW-0862">Zinc</keyword>
<dbReference type="PROSITE" id="PS51192">
    <property type="entry name" value="HELICASE_ATP_BIND_1"/>
    <property type="match status" value="1"/>
</dbReference>
<evidence type="ECO:0000256" key="1">
    <source>
        <dbReference type="ARBA" id="ARBA00007025"/>
    </source>
</evidence>
<dbReference type="AlphaFoldDB" id="A0A084ALV7"/>
<feature type="compositionally biased region" description="Basic and acidic residues" evidence="10">
    <location>
        <begin position="216"/>
        <end position="227"/>
    </location>
</feature>
<feature type="region of interest" description="Disordered" evidence="10">
    <location>
        <begin position="204"/>
        <end position="300"/>
    </location>
</feature>
<evidence type="ECO:0000256" key="8">
    <source>
        <dbReference type="ARBA" id="ARBA00022840"/>
    </source>
</evidence>
<evidence type="ECO:0000256" key="9">
    <source>
        <dbReference type="PROSITE-ProRule" id="PRU00175"/>
    </source>
</evidence>
<feature type="compositionally biased region" description="Polar residues" evidence="10">
    <location>
        <begin position="288"/>
        <end position="300"/>
    </location>
</feature>
<keyword evidence="8" id="KW-0067">ATP-binding</keyword>